<dbReference type="Proteomes" id="UP001501138">
    <property type="component" value="Unassembled WGS sequence"/>
</dbReference>
<evidence type="ECO:0000256" key="1">
    <source>
        <dbReference type="ARBA" id="ARBA00005854"/>
    </source>
</evidence>
<dbReference type="SUPFAM" id="SSF51735">
    <property type="entry name" value="NAD(P)-binding Rossmann-fold domains"/>
    <property type="match status" value="1"/>
</dbReference>
<keyword evidence="2" id="KW-0560">Oxidoreductase</keyword>
<feature type="domain" description="D-isomer specific 2-hydroxyacid dehydrogenase NAD-binding" evidence="4">
    <location>
        <begin position="128"/>
        <end position="289"/>
    </location>
</feature>
<keyword evidence="6" id="KW-1185">Reference proteome</keyword>
<dbReference type="SUPFAM" id="SSF52283">
    <property type="entry name" value="Formate/glycerate dehydrogenase catalytic domain-like"/>
    <property type="match status" value="1"/>
</dbReference>
<organism evidence="5 6">
    <name type="scientific">Isoptericola hypogeus</name>
    <dbReference type="NCBI Taxonomy" id="300179"/>
    <lineage>
        <taxon>Bacteria</taxon>
        <taxon>Bacillati</taxon>
        <taxon>Actinomycetota</taxon>
        <taxon>Actinomycetes</taxon>
        <taxon>Micrococcales</taxon>
        <taxon>Promicromonosporaceae</taxon>
        <taxon>Isoptericola</taxon>
    </lineage>
</organism>
<comment type="caution">
    <text evidence="5">The sequence shown here is derived from an EMBL/GenBank/DDBJ whole genome shotgun (WGS) entry which is preliminary data.</text>
</comment>
<dbReference type="InterPro" id="IPR029753">
    <property type="entry name" value="D-isomer_DH_CS"/>
</dbReference>
<dbReference type="Gene3D" id="3.40.50.720">
    <property type="entry name" value="NAD(P)-binding Rossmann-like Domain"/>
    <property type="match status" value="2"/>
</dbReference>
<dbReference type="PANTHER" id="PTHR42789">
    <property type="entry name" value="D-ISOMER SPECIFIC 2-HYDROXYACID DEHYDROGENASE FAMILY PROTEIN (AFU_ORTHOLOGUE AFUA_6G10090)"/>
    <property type="match status" value="1"/>
</dbReference>
<evidence type="ECO:0000256" key="3">
    <source>
        <dbReference type="ARBA" id="ARBA00023027"/>
    </source>
</evidence>
<dbReference type="EMBL" id="BAAAPM010000003">
    <property type="protein sequence ID" value="GAA1717127.1"/>
    <property type="molecule type" value="Genomic_DNA"/>
</dbReference>
<comment type="similarity">
    <text evidence="1">Belongs to the D-isomer specific 2-hydroxyacid dehydrogenase family.</text>
</comment>
<protein>
    <submittedName>
        <fullName evidence="5">Hydroxyacid dehydrogenase</fullName>
    </submittedName>
</protein>
<dbReference type="PROSITE" id="PS00670">
    <property type="entry name" value="D_2_HYDROXYACID_DH_2"/>
    <property type="match status" value="1"/>
</dbReference>
<name>A0ABP4V5V6_9MICO</name>
<accession>A0ABP4V5V6</accession>
<evidence type="ECO:0000313" key="5">
    <source>
        <dbReference type="EMBL" id="GAA1717127.1"/>
    </source>
</evidence>
<dbReference type="InterPro" id="IPR050857">
    <property type="entry name" value="D-2-hydroxyacid_DH"/>
</dbReference>
<dbReference type="Pfam" id="PF02826">
    <property type="entry name" value="2-Hacid_dh_C"/>
    <property type="match status" value="1"/>
</dbReference>
<sequence length="329" mass="35018">MTFVMQPGLRARLFADGDLERLRGVAQVEPEVLHELGSAAARAVLARTDVLLTGWGCPPVTRDVLRHAPRLGAVVHAAGSVKGHLPDEFWDAGLPVSTAADVNAIPVAEYTVATILLANKRIWPIARRYGAERRAQDWSALVPDAGNYRRTVGVVGASKIGRRVLGLLAPFELDLLLADPYVDEPAAASLGARLVDLDTLVAASDVVSLHAPALPKTRHLIDARRLGMMRDGATLVNTARGSLVDTAALTEAVVAGRLHAVLDVTTPELLPADSPLYDHPNVLLTPHVAGSLGGELHRLGAFAVDEVARWVRGEPFAAPVDADRLDRTA</sequence>
<dbReference type="PANTHER" id="PTHR42789:SF1">
    <property type="entry name" value="D-ISOMER SPECIFIC 2-HYDROXYACID DEHYDROGENASE FAMILY PROTEIN (AFU_ORTHOLOGUE AFUA_6G10090)"/>
    <property type="match status" value="1"/>
</dbReference>
<keyword evidence="3" id="KW-0520">NAD</keyword>
<dbReference type="InterPro" id="IPR006140">
    <property type="entry name" value="D-isomer_DH_NAD-bd"/>
</dbReference>
<dbReference type="InterPro" id="IPR036291">
    <property type="entry name" value="NAD(P)-bd_dom_sf"/>
</dbReference>
<evidence type="ECO:0000313" key="6">
    <source>
        <dbReference type="Proteomes" id="UP001501138"/>
    </source>
</evidence>
<proteinExistence type="inferred from homology"/>
<evidence type="ECO:0000256" key="2">
    <source>
        <dbReference type="ARBA" id="ARBA00023002"/>
    </source>
</evidence>
<evidence type="ECO:0000259" key="4">
    <source>
        <dbReference type="Pfam" id="PF02826"/>
    </source>
</evidence>
<reference evidence="6" key="1">
    <citation type="journal article" date="2019" name="Int. J. Syst. Evol. Microbiol.">
        <title>The Global Catalogue of Microorganisms (GCM) 10K type strain sequencing project: providing services to taxonomists for standard genome sequencing and annotation.</title>
        <authorList>
            <consortium name="The Broad Institute Genomics Platform"/>
            <consortium name="The Broad Institute Genome Sequencing Center for Infectious Disease"/>
            <person name="Wu L."/>
            <person name="Ma J."/>
        </authorList>
    </citation>
    <scope>NUCLEOTIDE SEQUENCE [LARGE SCALE GENOMIC DNA]</scope>
    <source>
        <strain evidence="6">JCM 15589</strain>
    </source>
</reference>
<gene>
    <name evidence="5" type="ORF">GCM10009809_11410</name>
</gene>
<dbReference type="CDD" id="cd12167">
    <property type="entry name" value="2-Hacid_dh_8"/>
    <property type="match status" value="1"/>
</dbReference>